<feature type="region of interest" description="Disordered" evidence="2">
    <location>
        <begin position="546"/>
        <end position="566"/>
    </location>
</feature>
<dbReference type="InterPro" id="IPR011993">
    <property type="entry name" value="PH-like_dom_sf"/>
</dbReference>
<reference evidence="4" key="1">
    <citation type="journal article" date="2020" name="Stud. Mycol.">
        <title>101 Dothideomycetes genomes: a test case for predicting lifestyles and emergence of pathogens.</title>
        <authorList>
            <person name="Haridas S."/>
            <person name="Albert R."/>
            <person name="Binder M."/>
            <person name="Bloem J."/>
            <person name="Labutti K."/>
            <person name="Salamov A."/>
            <person name="Andreopoulos B."/>
            <person name="Baker S."/>
            <person name="Barry K."/>
            <person name="Bills G."/>
            <person name="Bluhm B."/>
            <person name="Cannon C."/>
            <person name="Castanera R."/>
            <person name="Culley D."/>
            <person name="Daum C."/>
            <person name="Ezra D."/>
            <person name="Gonzalez J."/>
            <person name="Henrissat B."/>
            <person name="Kuo A."/>
            <person name="Liang C."/>
            <person name="Lipzen A."/>
            <person name="Lutzoni F."/>
            <person name="Magnuson J."/>
            <person name="Mondo S."/>
            <person name="Nolan M."/>
            <person name="Ohm R."/>
            <person name="Pangilinan J."/>
            <person name="Park H.-J."/>
            <person name="Ramirez L."/>
            <person name="Alfaro M."/>
            <person name="Sun H."/>
            <person name="Tritt A."/>
            <person name="Yoshinaga Y."/>
            <person name="Zwiers L.-H."/>
            <person name="Turgeon B."/>
            <person name="Goodwin S."/>
            <person name="Spatafora J."/>
            <person name="Crous P."/>
            <person name="Grigoriev I."/>
        </authorList>
    </citation>
    <scope>NUCLEOTIDE SEQUENCE</scope>
    <source>
        <strain evidence="4">CBS 119687</strain>
    </source>
</reference>
<accession>A0A6A6AG99</accession>
<proteinExistence type="predicted"/>
<protein>
    <submittedName>
        <fullName evidence="4">WH1-domain-containing protein</fullName>
    </submittedName>
</protein>
<evidence type="ECO:0000256" key="2">
    <source>
        <dbReference type="SAM" id="MobiDB-lite"/>
    </source>
</evidence>
<dbReference type="SUPFAM" id="SSF50729">
    <property type="entry name" value="PH domain-like"/>
    <property type="match status" value="1"/>
</dbReference>
<dbReference type="FunFam" id="2.30.29.30:FF:000281">
    <property type="entry name" value="Actin associated protein"/>
    <property type="match status" value="1"/>
</dbReference>
<dbReference type="GeneID" id="54407024"/>
<dbReference type="GO" id="GO:0071933">
    <property type="term" value="F:Arp2/3 complex binding"/>
    <property type="evidence" value="ECO:0007669"/>
    <property type="project" value="UniProtKB-ARBA"/>
</dbReference>
<feature type="compositionally biased region" description="Polar residues" evidence="2">
    <location>
        <begin position="261"/>
        <end position="272"/>
    </location>
</feature>
<feature type="compositionally biased region" description="Low complexity" evidence="2">
    <location>
        <begin position="307"/>
        <end position="330"/>
    </location>
</feature>
<dbReference type="GO" id="GO:0030479">
    <property type="term" value="C:actin cortical patch"/>
    <property type="evidence" value="ECO:0007669"/>
    <property type="project" value="UniProtKB-ARBA"/>
</dbReference>
<feature type="region of interest" description="Disordered" evidence="2">
    <location>
        <begin position="372"/>
        <end position="519"/>
    </location>
</feature>
<keyword evidence="5" id="KW-1185">Reference proteome</keyword>
<feature type="compositionally biased region" description="Basic and acidic residues" evidence="2">
    <location>
        <begin position="372"/>
        <end position="384"/>
    </location>
</feature>
<feature type="compositionally biased region" description="Pro residues" evidence="2">
    <location>
        <begin position="433"/>
        <end position="453"/>
    </location>
</feature>
<dbReference type="GO" id="GO:0045010">
    <property type="term" value="P:actin nucleation"/>
    <property type="evidence" value="ECO:0007669"/>
    <property type="project" value="UniProtKB-ARBA"/>
</dbReference>
<organism evidence="4 5">
    <name type="scientific">Dothidotthia symphoricarpi CBS 119687</name>
    <dbReference type="NCBI Taxonomy" id="1392245"/>
    <lineage>
        <taxon>Eukaryota</taxon>
        <taxon>Fungi</taxon>
        <taxon>Dikarya</taxon>
        <taxon>Ascomycota</taxon>
        <taxon>Pezizomycotina</taxon>
        <taxon>Dothideomycetes</taxon>
        <taxon>Pleosporomycetidae</taxon>
        <taxon>Pleosporales</taxon>
        <taxon>Dothidotthiaceae</taxon>
        <taxon>Dothidotthia</taxon>
    </lineage>
</organism>
<dbReference type="CDD" id="cd01205">
    <property type="entry name" value="EVH1_WASP-like"/>
    <property type="match status" value="1"/>
</dbReference>
<feature type="compositionally biased region" description="Pro residues" evidence="2">
    <location>
        <begin position="289"/>
        <end position="306"/>
    </location>
</feature>
<feature type="compositionally biased region" description="Polar residues" evidence="2">
    <location>
        <begin position="553"/>
        <end position="562"/>
    </location>
</feature>
<feature type="compositionally biased region" description="Low complexity" evidence="2">
    <location>
        <begin position="395"/>
        <end position="409"/>
    </location>
</feature>
<dbReference type="OrthoDB" id="8963340at2759"/>
<dbReference type="SMART" id="SM00461">
    <property type="entry name" value="WH1"/>
    <property type="match status" value="1"/>
</dbReference>
<feature type="region of interest" description="Disordered" evidence="2">
    <location>
        <begin position="241"/>
        <end position="335"/>
    </location>
</feature>
<dbReference type="RefSeq" id="XP_033525326.1">
    <property type="nucleotide sequence ID" value="XM_033666592.1"/>
</dbReference>
<dbReference type="GO" id="GO:0003779">
    <property type="term" value="F:actin binding"/>
    <property type="evidence" value="ECO:0007669"/>
    <property type="project" value="UniProtKB-ARBA"/>
</dbReference>
<evidence type="ECO:0000259" key="3">
    <source>
        <dbReference type="PROSITE" id="PS50229"/>
    </source>
</evidence>
<dbReference type="InterPro" id="IPR000697">
    <property type="entry name" value="WH1/EVH1_dom"/>
</dbReference>
<dbReference type="Gene3D" id="2.30.29.30">
    <property type="entry name" value="Pleckstrin-homology domain (PH domain)/Phosphotyrosine-binding domain (PTB)"/>
    <property type="match status" value="1"/>
</dbReference>
<dbReference type="Proteomes" id="UP000799771">
    <property type="component" value="Unassembled WGS sequence"/>
</dbReference>
<evidence type="ECO:0000313" key="5">
    <source>
        <dbReference type="Proteomes" id="UP000799771"/>
    </source>
</evidence>
<dbReference type="Pfam" id="PF00568">
    <property type="entry name" value="WH1"/>
    <property type="match status" value="1"/>
</dbReference>
<dbReference type="PROSITE" id="PS50229">
    <property type="entry name" value="WH1"/>
    <property type="match status" value="1"/>
</dbReference>
<sequence>MLKHHPSQRILEQFLFEDSQVGSRVTAAAQAHDSSSPTAIVPQTHGKFLARISRSCQLRARHRSVVKRLRFLHVLPGRRALQISPLSSTPKKAAASTASTSAATALAPFLARVTKPFLAMPSILSDEDKQTVKRTVPKSANKIHAVGVAKLYIAYPDRHRWTYTGLQGAAVLANDTVGNTFWIKMVDISAAGRGVIWDQEIYDTFAYNQDRVFFHTFELEDCLAALSFADEREAKMFKKKMDDREKNAHKNTKHKPFAATAGTNAPQASNGKSHGLLGGIFNRHSSTSNPPPPPQSIMPPAPPQAIIPPVQVVSPVQSSHSNATSARSSAIDTTDPSWQPLLKELLAMGITEDQIEENADFIKLYIEQKKHDEKAQADAGDRRSRAPPPPPPTARAPISPQSTGGSSRRGPPPAPPPARRSKTDSPYVSGSPPRQPSPPSGPPKPVFRAPPPLAEAGKFVANPPTPSTRSRASSNVGSSGPPPPPRAPKTPSDDREAPAGSKFGVPPPFGGSLRNSIPSPRRWIHASTAAYQNTRCNMRVRAGNKGEIRRGHPSSTQRTDNSAGVGVRHTTVPLGAQDSFLPGNVVSSRPVYPACLL</sequence>
<evidence type="ECO:0000256" key="1">
    <source>
        <dbReference type="ARBA" id="ARBA00022553"/>
    </source>
</evidence>
<evidence type="ECO:0000313" key="4">
    <source>
        <dbReference type="EMBL" id="KAF2130939.1"/>
    </source>
</evidence>
<feature type="domain" description="WH1" evidence="3">
    <location>
        <begin position="136"/>
        <end position="248"/>
    </location>
</feature>
<dbReference type="EMBL" id="ML977503">
    <property type="protein sequence ID" value="KAF2130939.1"/>
    <property type="molecule type" value="Genomic_DNA"/>
</dbReference>
<gene>
    <name evidence="4" type="ORF">P153DRAFT_355741</name>
</gene>
<name>A0A6A6AG99_9PLEO</name>
<feature type="compositionally biased region" description="Low complexity" evidence="2">
    <location>
        <begin position="467"/>
        <end position="479"/>
    </location>
</feature>
<keyword evidence="1" id="KW-0597">Phosphoprotein</keyword>
<dbReference type="AlphaFoldDB" id="A0A6A6AG99"/>
<dbReference type="InterPro" id="IPR033927">
    <property type="entry name" value="WASPfam_EVH1"/>
</dbReference>